<evidence type="ECO:0000256" key="2">
    <source>
        <dbReference type="ARBA" id="ARBA00022448"/>
    </source>
</evidence>
<keyword evidence="10" id="KW-1185">Reference proteome</keyword>
<evidence type="ECO:0000256" key="5">
    <source>
        <dbReference type="ARBA" id="ARBA00022989"/>
    </source>
</evidence>
<gene>
    <name evidence="9" type="ORF">FM119_04150</name>
</gene>
<dbReference type="GO" id="GO:0005886">
    <property type="term" value="C:plasma membrane"/>
    <property type="evidence" value="ECO:0007669"/>
    <property type="project" value="UniProtKB-SubCell"/>
</dbReference>
<feature type="transmembrane region" description="Helical" evidence="8">
    <location>
        <begin position="66"/>
        <end position="85"/>
    </location>
</feature>
<feature type="transmembrane region" description="Helical" evidence="8">
    <location>
        <begin position="225"/>
        <end position="248"/>
    </location>
</feature>
<evidence type="ECO:0000256" key="7">
    <source>
        <dbReference type="ARBA" id="ARBA00023136"/>
    </source>
</evidence>
<dbReference type="GO" id="GO:0008324">
    <property type="term" value="F:monoatomic cation transmembrane transporter activity"/>
    <property type="evidence" value="ECO:0007669"/>
    <property type="project" value="InterPro"/>
</dbReference>
<feature type="transmembrane region" description="Helical" evidence="8">
    <location>
        <begin position="97"/>
        <end position="121"/>
    </location>
</feature>
<dbReference type="GO" id="GO:0030001">
    <property type="term" value="P:metal ion transport"/>
    <property type="evidence" value="ECO:0007669"/>
    <property type="project" value="UniProtKB-ARBA"/>
</dbReference>
<name>A0A1R4IWS8_9MICO</name>
<accession>A0A1R4IWS8</accession>
<organism evidence="9 10">
    <name type="scientific">Mycetocola reblochoni REB411</name>
    <dbReference type="NCBI Taxonomy" id="1255698"/>
    <lineage>
        <taxon>Bacteria</taxon>
        <taxon>Bacillati</taxon>
        <taxon>Actinomycetota</taxon>
        <taxon>Actinomycetes</taxon>
        <taxon>Micrococcales</taxon>
        <taxon>Microbacteriaceae</taxon>
        <taxon>Mycetocola</taxon>
    </lineage>
</organism>
<evidence type="ECO:0000313" key="9">
    <source>
        <dbReference type="EMBL" id="SJN24320.1"/>
    </source>
</evidence>
<dbReference type="PANTHER" id="PTHR32024">
    <property type="entry name" value="TRK SYSTEM POTASSIUM UPTAKE PROTEIN TRKG-RELATED"/>
    <property type="match status" value="1"/>
</dbReference>
<feature type="transmembrane region" description="Helical" evidence="8">
    <location>
        <begin position="333"/>
        <end position="361"/>
    </location>
</feature>
<keyword evidence="6" id="KW-0406">Ion transport</keyword>
<sequence>MSRRTRIPAQRHGIRETLADARDAFARVTSHSPSRFAIGVFVGLITIFTVLLSLPFAAADGVTTRFVDALFTAVSVICVTGLSTVDMATHWSPAGHTVIFLGVQIGAVGVLTVASILGMLVSRKLGLRARLLAASDTNSMRAHHGPVAEGQAIRLGEIGSLLATVAVSLVVIEAVVAVLLFPRMLMDGIPLWDAIWNSIYYAAMAFTNTGFTPNADGLGTFATDYWFLGILMVAVFFGSLGFPVIFALRKRGLRFRSWPLHTKLTVITTLVLLVLGAIVLVSLEYLNPLTFGSMNAADTAFQSVFLSMMTRSGGFTTVPISDLNNSSLLIMDMLMFIGGGSASTAGGIKVTTLAVLFLAAFAEAKGRRDLEAFGRRIPGEVVRVALSVVFWAASIVAAASVILLHITKAPLDHVLFDVISAFGTVGLSTGLTETLPDEGKYVIAATMFLGRVGTVTLATAVAATQNSQLFRRPEERPLVG</sequence>
<keyword evidence="7 8" id="KW-0472">Membrane</keyword>
<dbReference type="PANTHER" id="PTHR32024:SF1">
    <property type="entry name" value="KTR SYSTEM POTASSIUM UPTAKE PROTEIN B"/>
    <property type="match status" value="1"/>
</dbReference>
<evidence type="ECO:0000256" key="6">
    <source>
        <dbReference type="ARBA" id="ARBA00023065"/>
    </source>
</evidence>
<comment type="subcellular location">
    <subcellularLocation>
        <location evidence="1">Cell membrane</location>
        <topology evidence="1">Multi-pass membrane protein</topology>
    </subcellularLocation>
</comment>
<keyword evidence="2" id="KW-0813">Transport</keyword>
<feature type="transmembrane region" description="Helical" evidence="8">
    <location>
        <begin position="381"/>
        <end position="406"/>
    </location>
</feature>
<keyword evidence="3" id="KW-1003">Cell membrane</keyword>
<dbReference type="OrthoDB" id="9810952at2"/>
<evidence type="ECO:0000256" key="3">
    <source>
        <dbReference type="ARBA" id="ARBA00022475"/>
    </source>
</evidence>
<evidence type="ECO:0000313" key="10">
    <source>
        <dbReference type="Proteomes" id="UP000196778"/>
    </source>
</evidence>
<dbReference type="InterPro" id="IPR003445">
    <property type="entry name" value="Cat_transpt"/>
</dbReference>
<protein>
    <submittedName>
        <fullName evidence="9">Potassium uptake protein, integral membrane component, KtrB</fullName>
    </submittedName>
</protein>
<feature type="transmembrane region" description="Helical" evidence="8">
    <location>
        <begin position="441"/>
        <end position="463"/>
    </location>
</feature>
<evidence type="ECO:0000256" key="4">
    <source>
        <dbReference type="ARBA" id="ARBA00022692"/>
    </source>
</evidence>
<keyword evidence="5 8" id="KW-1133">Transmembrane helix</keyword>
<dbReference type="EMBL" id="FUKR01000022">
    <property type="protein sequence ID" value="SJN24320.1"/>
    <property type="molecule type" value="Genomic_DNA"/>
</dbReference>
<dbReference type="Proteomes" id="UP000196778">
    <property type="component" value="Unassembled WGS sequence"/>
</dbReference>
<feature type="transmembrane region" description="Helical" evidence="8">
    <location>
        <begin position="260"/>
        <end position="283"/>
    </location>
</feature>
<evidence type="ECO:0000256" key="8">
    <source>
        <dbReference type="SAM" id="Phobius"/>
    </source>
</evidence>
<dbReference type="Pfam" id="PF02386">
    <property type="entry name" value="TrkH"/>
    <property type="match status" value="1"/>
</dbReference>
<dbReference type="RefSeq" id="WP_087136410.1">
    <property type="nucleotide sequence ID" value="NZ_FUKR01000022.1"/>
</dbReference>
<keyword evidence="4 8" id="KW-0812">Transmembrane</keyword>
<feature type="transmembrane region" description="Helical" evidence="8">
    <location>
        <begin position="36"/>
        <end position="59"/>
    </location>
</feature>
<feature type="transmembrane region" description="Helical" evidence="8">
    <location>
        <begin position="161"/>
        <end position="181"/>
    </location>
</feature>
<reference evidence="10" key="1">
    <citation type="submission" date="2017-02" db="EMBL/GenBank/DDBJ databases">
        <authorList>
            <person name="Dridi B."/>
        </authorList>
    </citation>
    <scope>NUCLEOTIDE SEQUENCE [LARGE SCALE GENOMIC DNA]</scope>
    <source>
        <strain evidence="10">EB411</strain>
    </source>
</reference>
<proteinExistence type="predicted"/>
<dbReference type="AlphaFoldDB" id="A0A1R4IWS8"/>
<evidence type="ECO:0000256" key="1">
    <source>
        <dbReference type="ARBA" id="ARBA00004651"/>
    </source>
</evidence>